<dbReference type="EMBL" id="JACHFJ010000013">
    <property type="protein sequence ID" value="MBB5374220.1"/>
    <property type="molecule type" value="Genomic_DNA"/>
</dbReference>
<evidence type="ECO:0000259" key="1">
    <source>
        <dbReference type="Pfam" id="PF00534"/>
    </source>
</evidence>
<dbReference type="Pfam" id="PF00534">
    <property type="entry name" value="Glycos_transf_1"/>
    <property type="match status" value="1"/>
</dbReference>
<dbReference type="SUPFAM" id="SSF53756">
    <property type="entry name" value="UDP-Glycosyltransferase/glycogen phosphorylase"/>
    <property type="match status" value="1"/>
</dbReference>
<dbReference type="PANTHER" id="PTHR45947">
    <property type="entry name" value="SULFOQUINOVOSYL TRANSFERASE SQD2"/>
    <property type="match status" value="1"/>
</dbReference>
<dbReference type="InterPro" id="IPR050194">
    <property type="entry name" value="Glycosyltransferase_grp1"/>
</dbReference>
<dbReference type="InterPro" id="IPR028098">
    <property type="entry name" value="Glyco_trans_4-like_N"/>
</dbReference>
<dbReference type="Gene3D" id="3.40.50.2000">
    <property type="entry name" value="Glycogen Phosphorylase B"/>
    <property type="match status" value="2"/>
</dbReference>
<evidence type="ECO:0000259" key="2">
    <source>
        <dbReference type="Pfam" id="PF13439"/>
    </source>
</evidence>
<keyword evidence="4" id="KW-1185">Reference proteome</keyword>
<feature type="domain" description="Glycosyltransferase subfamily 4-like N-terminal" evidence="2">
    <location>
        <begin position="30"/>
        <end position="189"/>
    </location>
</feature>
<accession>A0A840VSC6</accession>
<dbReference type="Pfam" id="PF13439">
    <property type="entry name" value="Glyco_transf_4"/>
    <property type="match status" value="1"/>
</dbReference>
<evidence type="ECO:0000313" key="3">
    <source>
        <dbReference type="EMBL" id="MBB5374220.1"/>
    </source>
</evidence>
<comment type="caution">
    <text evidence="3">The sequence shown here is derived from an EMBL/GenBank/DDBJ whole genome shotgun (WGS) entry which is preliminary data.</text>
</comment>
<dbReference type="PANTHER" id="PTHR45947:SF14">
    <property type="entry name" value="SLL1723 PROTEIN"/>
    <property type="match status" value="1"/>
</dbReference>
<protein>
    <submittedName>
        <fullName evidence="3">Glycosyltransferase involved in cell wall biosynthesis</fullName>
    </submittedName>
</protein>
<proteinExistence type="predicted"/>
<feature type="domain" description="Glycosyl transferase family 1" evidence="1">
    <location>
        <begin position="198"/>
        <end position="363"/>
    </location>
</feature>
<evidence type="ECO:0000313" key="4">
    <source>
        <dbReference type="Proteomes" id="UP000553706"/>
    </source>
</evidence>
<dbReference type="RefSeq" id="WP_246344209.1">
    <property type="nucleotide sequence ID" value="NZ_JACHFJ010000013.1"/>
</dbReference>
<dbReference type="GO" id="GO:0016757">
    <property type="term" value="F:glycosyltransferase activity"/>
    <property type="evidence" value="ECO:0007669"/>
    <property type="project" value="InterPro"/>
</dbReference>
<keyword evidence="3" id="KW-0808">Transferase</keyword>
<dbReference type="InterPro" id="IPR001296">
    <property type="entry name" value="Glyco_trans_1"/>
</dbReference>
<sequence>MGGTPPAPEGQMRQVAIFRHNLFKVSEPFITEQAEHLRRYHPLYVGRLRYGAPPPGAESLALSDLVKGWPIPFIARQMLTLDPAPYLRLLKGRSPALIHAHFGVEGVYALPVAKRLGVPLVTTFHGFDATLSTAALLASPAYAHYALGRQRLARYGQMFLCASDFIRERLLGMGFPAERTRVHYIGVDCGAIIPRAPEEEALEILHVARLVEVKGTEYLIRAFALAAPQHPNARLVIIGDGPLRAKLEKLAQVCGLAGRVAFLGAMPHAQVLARMRRAAMLVLSSVRTSSGRVEGLGMVTLEAAATGVPVIGSALGGIPEVVADGQTGFLVPERAPEALGSKIGALLGDETLRRNMGAAARERAAQKFDITRQTAVLEDLYDSLLEQE</sequence>
<reference evidence="3 4" key="1">
    <citation type="submission" date="2020-08" db="EMBL/GenBank/DDBJ databases">
        <title>Genomic Encyclopedia of Type Strains, Phase IV (KMG-IV): sequencing the most valuable type-strain genomes for metagenomic binning, comparative biology and taxonomic classification.</title>
        <authorList>
            <person name="Goeker M."/>
        </authorList>
    </citation>
    <scope>NUCLEOTIDE SEQUENCE [LARGE SCALE GENOMIC DNA]</scope>
    <source>
        <strain evidence="3 4">DSM 27026</strain>
    </source>
</reference>
<name>A0A840VSC6_9PROT</name>
<gene>
    <name evidence="3" type="ORF">HNP71_002491</name>
</gene>
<organism evidence="3 4">
    <name type="scientific">Acidocella aromatica</name>
    <dbReference type="NCBI Taxonomy" id="1303579"/>
    <lineage>
        <taxon>Bacteria</taxon>
        <taxon>Pseudomonadati</taxon>
        <taxon>Pseudomonadota</taxon>
        <taxon>Alphaproteobacteria</taxon>
        <taxon>Acetobacterales</taxon>
        <taxon>Acidocellaceae</taxon>
        <taxon>Acidocella</taxon>
    </lineage>
</organism>
<dbReference type="AlphaFoldDB" id="A0A840VSC6"/>
<dbReference type="Proteomes" id="UP000553706">
    <property type="component" value="Unassembled WGS sequence"/>
</dbReference>